<dbReference type="EC" id="3.5.4.9" evidence="2"/>
<gene>
    <name evidence="2" type="primary">fchA_10</name>
    <name evidence="2" type="ORF">SDC9_83137</name>
</gene>
<dbReference type="Gene3D" id="1.20.120.680">
    <property type="entry name" value="Formiminotetrahydrofolate cyclodeaminase monomer, up-and-down helical bundle"/>
    <property type="match status" value="1"/>
</dbReference>
<feature type="domain" description="Cyclodeaminase/cyclohydrolase" evidence="1">
    <location>
        <begin position="9"/>
        <end position="185"/>
    </location>
</feature>
<dbReference type="SUPFAM" id="SSF101262">
    <property type="entry name" value="Methenyltetrahydrofolate cyclohydrolase-like"/>
    <property type="match status" value="1"/>
</dbReference>
<reference evidence="2" key="1">
    <citation type="submission" date="2019-08" db="EMBL/GenBank/DDBJ databases">
        <authorList>
            <person name="Kucharzyk K."/>
            <person name="Murdoch R.W."/>
            <person name="Higgins S."/>
            <person name="Loffler F."/>
        </authorList>
    </citation>
    <scope>NUCLEOTIDE SEQUENCE</scope>
</reference>
<dbReference type="AlphaFoldDB" id="A0A644Z7C7"/>
<proteinExistence type="predicted"/>
<evidence type="ECO:0000259" key="1">
    <source>
        <dbReference type="Pfam" id="PF04961"/>
    </source>
</evidence>
<dbReference type="GO" id="GO:0004477">
    <property type="term" value="F:methenyltetrahydrofolate cyclohydrolase activity"/>
    <property type="evidence" value="ECO:0007669"/>
    <property type="project" value="UniProtKB-EC"/>
</dbReference>
<dbReference type="InterPro" id="IPR007044">
    <property type="entry name" value="Cyclodeamin/CycHdrlase"/>
</dbReference>
<keyword evidence="2" id="KW-0378">Hydrolase</keyword>
<name>A0A644Z7C7_9ZZZZ</name>
<sequence>MAEKLIDQTCEGFASLLASKAPVPGGGGTAALVGALGAALCSMAGNLTLGRKKYAAVEPDIRALLEKGERVRTRLLELVDADAAAFEPLSKAYSIPKDDPGREAVLEEATKKACAAPMEMLEQCAQAVELLEEMLEKSSVMLVSDVGCGAVCCKAAMECAALNVYINTKTLKNRVVAEALEHRTDELLKEYCMRASKIATAVTAQLREK</sequence>
<evidence type="ECO:0000313" key="2">
    <source>
        <dbReference type="EMBL" id="MPM36539.1"/>
    </source>
</evidence>
<accession>A0A644Z7C7</accession>
<comment type="caution">
    <text evidence="2">The sequence shown here is derived from an EMBL/GenBank/DDBJ whole genome shotgun (WGS) entry which is preliminary data.</text>
</comment>
<dbReference type="Pfam" id="PF04961">
    <property type="entry name" value="FTCD_C"/>
    <property type="match status" value="1"/>
</dbReference>
<dbReference type="InterPro" id="IPR036178">
    <property type="entry name" value="Formintransfe-cycloase-like_sf"/>
</dbReference>
<organism evidence="2">
    <name type="scientific">bioreactor metagenome</name>
    <dbReference type="NCBI Taxonomy" id="1076179"/>
    <lineage>
        <taxon>unclassified sequences</taxon>
        <taxon>metagenomes</taxon>
        <taxon>ecological metagenomes</taxon>
    </lineage>
</organism>
<dbReference type="EMBL" id="VSSQ01007639">
    <property type="protein sequence ID" value="MPM36539.1"/>
    <property type="molecule type" value="Genomic_DNA"/>
</dbReference>
<protein>
    <submittedName>
        <fullName evidence="2">Methenyltetrahydrofolate cyclohydrolase</fullName>
        <ecNumber evidence="2">3.5.4.9</ecNumber>
    </submittedName>
</protein>